<accession>A0AAF0IYP6</accession>
<dbReference type="GO" id="GO:0005743">
    <property type="term" value="C:mitochondrial inner membrane"/>
    <property type="evidence" value="ECO:0007669"/>
    <property type="project" value="UniProtKB-SubCell"/>
</dbReference>
<reference evidence="8" key="1">
    <citation type="submission" date="2023-03" db="EMBL/GenBank/DDBJ databases">
        <title>Mating type loci evolution in Malassezia.</title>
        <authorList>
            <person name="Coelho M.A."/>
        </authorList>
    </citation>
    <scope>NUCLEOTIDE SEQUENCE</scope>
    <source>
        <strain evidence="8">CBS 12830</strain>
    </source>
</reference>
<evidence type="ECO:0000256" key="6">
    <source>
        <dbReference type="ARBA" id="ARBA00023136"/>
    </source>
</evidence>
<dbReference type="AlphaFoldDB" id="A0AAF0IYP6"/>
<evidence type="ECO:0000313" key="9">
    <source>
        <dbReference type="Proteomes" id="UP001214415"/>
    </source>
</evidence>
<feature type="transmembrane region" description="Helical" evidence="7">
    <location>
        <begin position="48"/>
        <end position="72"/>
    </location>
</feature>
<dbReference type="GO" id="GO:0045277">
    <property type="term" value="C:respiratory chain complex IV"/>
    <property type="evidence" value="ECO:0007669"/>
    <property type="project" value="UniProtKB-UniRule"/>
</dbReference>
<evidence type="ECO:0000256" key="1">
    <source>
        <dbReference type="ARBA" id="ARBA00004434"/>
    </source>
</evidence>
<keyword evidence="6 7" id="KW-0472">Membrane</keyword>
<keyword evidence="5 7" id="KW-0496">Mitochondrion</keyword>
<evidence type="ECO:0000256" key="5">
    <source>
        <dbReference type="ARBA" id="ARBA00023128"/>
    </source>
</evidence>
<dbReference type="GO" id="GO:0006123">
    <property type="term" value="P:mitochondrial electron transport, cytochrome c to oxygen"/>
    <property type="evidence" value="ECO:0007669"/>
    <property type="project" value="UniProtKB-UniRule"/>
</dbReference>
<comment type="similarity">
    <text evidence="3 7">Belongs to the cytochrome c oxidase VIIc family.</text>
</comment>
<comment type="subcellular location">
    <subcellularLocation>
        <location evidence="1 7">Mitochondrion inner membrane</location>
        <topology evidence="1 7">Single-pass membrane protein</topology>
    </subcellularLocation>
</comment>
<gene>
    <name evidence="8" type="ORF">MEQU1_001775</name>
</gene>
<dbReference type="Proteomes" id="UP001214415">
    <property type="component" value="Chromosome 3"/>
</dbReference>
<dbReference type="InterPro" id="IPR036636">
    <property type="entry name" value="COX7C/Cox8_sf"/>
</dbReference>
<evidence type="ECO:0000256" key="2">
    <source>
        <dbReference type="ARBA" id="ARBA00004673"/>
    </source>
</evidence>
<proteinExistence type="inferred from homology"/>
<evidence type="ECO:0000256" key="4">
    <source>
        <dbReference type="ARBA" id="ARBA00022792"/>
    </source>
</evidence>
<keyword evidence="9" id="KW-1185">Reference proteome</keyword>
<evidence type="ECO:0000256" key="7">
    <source>
        <dbReference type="RuleBase" id="RU368123"/>
    </source>
</evidence>
<dbReference type="InterPro" id="IPR004202">
    <property type="entry name" value="COX7C/Cox8"/>
</dbReference>
<dbReference type="Gene3D" id="4.10.49.10">
    <property type="entry name" value="Cytochrome c oxidase subunit VIIc"/>
    <property type="match status" value="1"/>
</dbReference>
<dbReference type="EMBL" id="CP119902">
    <property type="protein sequence ID" value="WFD23091.1"/>
    <property type="molecule type" value="Genomic_DNA"/>
</dbReference>
<protein>
    <recommendedName>
        <fullName evidence="7">Cytochrome c oxidase subunit 8, mitochondrial</fullName>
    </recommendedName>
    <alternativeName>
        <fullName evidence="7">Cytochrome c oxidase polypeptide VIII</fullName>
    </alternativeName>
</protein>
<evidence type="ECO:0000313" key="8">
    <source>
        <dbReference type="EMBL" id="WFD23091.1"/>
    </source>
</evidence>
<keyword evidence="7" id="KW-0812">Transmembrane</keyword>
<keyword evidence="7" id="KW-1133">Transmembrane helix</keyword>
<evidence type="ECO:0000256" key="3">
    <source>
        <dbReference type="ARBA" id="ARBA00010514"/>
    </source>
</evidence>
<dbReference type="Pfam" id="PF02935">
    <property type="entry name" value="COX7C"/>
    <property type="match status" value="1"/>
</dbReference>
<keyword evidence="7" id="KW-0809">Transit peptide</keyword>
<name>A0AAF0IYP6_9BASI</name>
<comment type="function">
    <text evidence="7">Component of the cytochrome c oxidase, the last enzyme in the mitochondrial electron transport chain which drives oxidative phosphorylation. The respiratory chain contains 3 multisubunit complexes succinate dehydrogenase (complex II, CII), ubiquinol-cytochrome c oxidoreductase (cytochrome b-c1 complex, complex III, CIII) and cytochrome c oxidase (complex IV, CIV), that cooperate to transfer electrons derived from NADH and succinate to molecular oxygen, creating an electrochemical gradient over the inner membrane that drives transmembrane transport and the ATP synthase. Cytochrome c oxidase is the component of the respiratory chain that catalyzes the reduction of oxygen to water. Electrons originating from reduced cytochrome c in the intermembrane space (IMS) are transferred via the dinuclear copper A center (CU(A)) of subunit 2 and heme A of subunit 1 to the active site in subunit 1, a binuclear center (BNC) formed by heme A3 and copper B (CU(B)). The BNC reduces molecular oxygen to 2 water molecules using 4 electrons from cytochrome c in the IMS and 4 protons from the mitochondrial matrix.</text>
</comment>
<sequence>MSALLAASRASLRASKAPLMTLRRSVHIENTVDNVMPFKAGKHNKGKVAFGVTAFFVTGLTLPLVAGVWQLYVLCTHTRSKK</sequence>
<organism evidence="8 9">
    <name type="scientific">Malassezia equina</name>
    <dbReference type="NCBI Taxonomy" id="1381935"/>
    <lineage>
        <taxon>Eukaryota</taxon>
        <taxon>Fungi</taxon>
        <taxon>Dikarya</taxon>
        <taxon>Basidiomycota</taxon>
        <taxon>Ustilaginomycotina</taxon>
        <taxon>Malasseziomycetes</taxon>
        <taxon>Malasseziales</taxon>
        <taxon>Malasseziaceae</taxon>
        <taxon>Malassezia</taxon>
    </lineage>
</organism>
<comment type="pathway">
    <text evidence="2 7">Energy metabolism; oxidative phosphorylation.</text>
</comment>
<comment type="subunit">
    <text evidence="7">Component of the cytochrome c oxidase (complex IV, CIV), a multisubunit enzyme composed of a catalytic core of 3 subunits and several supernumerary subunits. The complex exists as a monomer or a dimer and forms supercomplexes (SCs) in the inner mitochondrial membrane with ubiquinol-cytochrome c oxidoreductase (cytochrome b-c1 complex, complex III, CIII).</text>
</comment>
<keyword evidence="4 7" id="KW-0999">Mitochondrion inner membrane</keyword>